<dbReference type="AlphaFoldDB" id="A0A7X1E434"/>
<dbReference type="PROSITE" id="PS51257">
    <property type="entry name" value="PROKAR_LIPOPROTEIN"/>
    <property type="match status" value="1"/>
</dbReference>
<accession>A0A7X1E434</accession>
<name>A0A7X1E434_9BACT</name>
<organism evidence="2 3">
    <name type="scientific">Puniceicoccus vermicola</name>
    <dbReference type="NCBI Taxonomy" id="388746"/>
    <lineage>
        <taxon>Bacteria</taxon>
        <taxon>Pseudomonadati</taxon>
        <taxon>Verrucomicrobiota</taxon>
        <taxon>Opitutia</taxon>
        <taxon>Puniceicoccales</taxon>
        <taxon>Puniceicoccaceae</taxon>
        <taxon>Puniceicoccus</taxon>
    </lineage>
</organism>
<evidence type="ECO:0000256" key="1">
    <source>
        <dbReference type="SAM" id="SignalP"/>
    </source>
</evidence>
<keyword evidence="3" id="KW-1185">Reference proteome</keyword>
<dbReference type="Proteomes" id="UP000525652">
    <property type="component" value="Unassembled WGS sequence"/>
</dbReference>
<reference evidence="2 3" key="1">
    <citation type="submission" date="2020-07" db="EMBL/GenBank/DDBJ databases">
        <authorList>
            <person name="Feng X."/>
        </authorList>
    </citation>
    <scope>NUCLEOTIDE SEQUENCE [LARGE SCALE GENOMIC DNA]</scope>
    <source>
        <strain evidence="2 3">JCM14086</strain>
    </source>
</reference>
<evidence type="ECO:0008006" key="4">
    <source>
        <dbReference type="Google" id="ProtNLM"/>
    </source>
</evidence>
<evidence type="ECO:0000313" key="3">
    <source>
        <dbReference type="Proteomes" id="UP000525652"/>
    </source>
</evidence>
<keyword evidence="1" id="KW-0732">Signal</keyword>
<evidence type="ECO:0000313" key="2">
    <source>
        <dbReference type="EMBL" id="MBC2601716.1"/>
    </source>
</evidence>
<feature type="chain" id="PRO_5031054924" description="PEP-CTERM sorting domain-containing protein" evidence="1">
    <location>
        <begin position="22"/>
        <end position="270"/>
    </location>
</feature>
<proteinExistence type="predicted"/>
<protein>
    <recommendedName>
        <fullName evidence="4">PEP-CTERM sorting domain-containing protein</fullName>
    </recommendedName>
</protein>
<dbReference type="EMBL" id="JACHVA010000073">
    <property type="protein sequence ID" value="MBC2601716.1"/>
    <property type="molecule type" value="Genomic_DNA"/>
</dbReference>
<sequence>MKKTLLLPLVLSLSCAPAAFSQTLMDIDFESDTVGSAPAERSSFTGASSGGNIIEVQDTNYTPENPFGGKSLYLYAPDTSDTSPGVWFQTNGEELVDQGSLTFDIQVNSTFLDLRLGSNVGSSSVGRINGQGAIRLLIGSGNGTPSFNVYQNGDSGTETDQGFSYGEQLTVTVSWDFAGITPGYSVSVDGTALTVGGSQAVFDFYEPNGLEGINTNQFRLGTGANTDSTYESWVDNIQLNSIPEPESAGLLLGLVVTAGVISMRGSSRRK</sequence>
<gene>
    <name evidence="2" type="ORF">H5P30_07990</name>
</gene>
<dbReference type="RefSeq" id="WP_185692425.1">
    <property type="nucleotide sequence ID" value="NZ_JACHVA010000073.1"/>
</dbReference>
<feature type="signal peptide" evidence="1">
    <location>
        <begin position="1"/>
        <end position="21"/>
    </location>
</feature>
<comment type="caution">
    <text evidence="2">The sequence shown here is derived from an EMBL/GenBank/DDBJ whole genome shotgun (WGS) entry which is preliminary data.</text>
</comment>